<organism evidence="1">
    <name type="scientific">marine sediment metagenome</name>
    <dbReference type="NCBI Taxonomy" id="412755"/>
    <lineage>
        <taxon>unclassified sequences</taxon>
        <taxon>metagenomes</taxon>
        <taxon>ecological metagenomes</taxon>
    </lineage>
</organism>
<accession>A0A0F9PFW4</accession>
<dbReference type="EMBL" id="LAZR01005442">
    <property type="protein sequence ID" value="KKM99915.1"/>
    <property type="molecule type" value="Genomic_DNA"/>
</dbReference>
<proteinExistence type="predicted"/>
<feature type="non-terminal residue" evidence="1">
    <location>
        <position position="26"/>
    </location>
</feature>
<name>A0A0F9PFW4_9ZZZZ</name>
<sequence>MALRRGDFGETVLAVRADDSELRATL</sequence>
<comment type="caution">
    <text evidence="1">The sequence shown here is derived from an EMBL/GenBank/DDBJ whole genome shotgun (WGS) entry which is preliminary data.</text>
</comment>
<dbReference type="AlphaFoldDB" id="A0A0F9PFW4"/>
<protein>
    <submittedName>
        <fullName evidence="1">Uncharacterized protein</fullName>
    </submittedName>
</protein>
<gene>
    <name evidence="1" type="ORF">LCGC14_1143180</name>
</gene>
<reference evidence="1" key="1">
    <citation type="journal article" date="2015" name="Nature">
        <title>Complex archaea that bridge the gap between prokaryotes and eukaryotes.</title>
        <authorList>
            <person name="Spang A."/>
            <person name="Saw J.H."/>
            <person name="Jorgensen S.L."/>
            <person name="Zaremba-Niedzwiedzka K."/>
            <person name="Martijn J."/>
            <person name="Lind A.E."/>
            <person name="van Eijk R."/>
            <person name="Schleper C."/>
            <person name="Guy L."/>
            <person name="Ettema T.J."/>
        </authorList>
    </citation>
    <scope>NUCLEOTIDE SEQUENCE</scope>
</reference>
<evidence type="ECO:0000313" key="1">
    <source>
        <dbReference type="EMBL" id="KKM99915.1"/>
    </source>
</evidence>